<dbReference type="AlphaFoldDB" id="A0A5B8NIK0"/>
<evidence type="ECO:0000259" key="1">
    <source>
        <dbReference type="Pfam" id="PF14238"/>
    </source>
</evidence>
<dbReference type="OrthoDB" id="453197at2"/>
<keyword evidence="3" id="KW-1185">Reference proteome</keyword>
<gene>
    <name evidence="2" type="ORF">FRE64_01750</name>
</gene>
<accession>A0A5B8NIK0</accession>
<dbReference type="Proteomes" id="UP000318453">
    <property type="component" value="Chromosome"/>
</dbReference>
<evidence type="ECO:0000313" key="3">
    <source>
        <dbReference type="Proteomes" id="UP000318453"/>
    </source>
</evidence>
<proteinExistence type="predicted"/>
<organism evidence="2 3">
    <name type="scientific">Euhalothece natronophila Z-M001</name>
    <dbReference type="NCBI Taxonomy" id="522448"/>
    <lineage>
        <taxon>Bacteria</taxon>
        <taxon>Bacillati</taxon>
        <taxon>Cyanobacteriota</taxon>
        <taxon>Cyanophyceae</taxon>
        <taxon>Oscillatoriophycideae</taxon>
        <taxon>Chroococcales</taxon>
        <taxon>Halothecacae</taxon>
        <taxon>Halothece cluster</taxon>
        <taxon>Euhalothece</taxon>
    </lineage>
</organism>
<name>A0A5B8NIK0_9CHRO</name>
<reference evidence="2 3" key="1">
    <citation type="submission" date="2019-08" db="EMBL/GenBank/DDBJ databases">
        <title>Carotenoids and Carotenoid Binding Proteins in the Halophilic Cyanobacterium Euhalothece sp. ZM00.</title>
        <authorList>
            <person name="Cho S.M."/>
            <person name="Song J.Y."/>
            <person name="Park Y.-I."/>
        </authorList>
    </citation>
    <scope>NUCLEOTIDE SEQUENCE [LARGE SCALE GENOMIC DNA]</scope>
    <source>
        <strain evidence="2 3">Z-M001</strain>
    </source>
</reference>
<dbReference type="Pfam" id="PF14238">
    <property type="entry name" value="DUF4340"/>
    <property type="match status" value="1"/>
</dbReference>
<feature type="domain" description="DUF4340" evidence="1">
    <location>
        <begin position="69"/>
        <end position="179"/>
    </location>
</feature>
<dbReference type="EMBL" id="CP042326">
    <property type="protein sequence ID" value="QDZ38776.1"/>
    <property type="molecule type" value="Genomic_DNA"/>
</dbReference>
<protein>
    <submittedName>
        <fullName evidence="2">DUF4340 domain-containing protein</fullName>
    </submittedName>
</protein>
<evidence type="ECO:0000313" key="2">
    <source>
        <dbReference type="EMBL" id="QDZ38776.1"/>
    </source>
</evidence>
<dbReference type="KEGG" id="enn:FRE64_01750"/>
<sequence length="189" mass="21640">MQKTTLFLVLLALGLGGYVYFNEIHSPPPEETETTAEETLLTFDHNEVQQITLDREEETLTLIRSNEGWEMIEPEEAVAEESAIVFLLDLLTSETSSETFTVEKPQLEAYQLSQPLVSIKIQLEDETEHTMMLGTTTFNEEEVYAKIDPKKEEMQEVKIIPIKLKEAAERPLADWKEEASQEEEETNSD</sequence>
<dbReference type="InterPro" id="IPR025641">
    <property type="entry name" value="DUF4340"/>
</dbReference>
<dbReference type="RefSeq" id="WP_146294387.1">
    <property type="nucleotide sequence ID" value="NZ_CP042326.1"/>
</dbReference>